<dbReference type="SUPFAM" id="SSF55811">
    <property type="entry name" value="Nudix"/>
    <property type="match status" value="1"/>
</dbReference>
<dbReference type="EMBL" id="PRKW01000001">
    <property type="protein sequence ID" value="PPB50354.1"/>
    <property type="molecule type" value="Genomic_DNA"/>
</dbReference>
<evidence type="ECO:0000313" key="4">
    <source>
        <dbReference type="EMBL" id="PPB50354.1"/>
    </source>
</evidence>
<dbReference type="PROSITE" id="PS00893">
    <property type="entry name" value="NUDIX_BOX"/>
    <property type="match status" value="1"/>
</dbReference>
<evidence type="ECO:0000259" key="3">
    <source>
        <dbReference type="PROSITE" id="PS51462"/>
    </source>
</evidence>
<proteinExistence type="predicted"/>
<comment type="cofactor">
    <cofactor evidence="1">
        <name>Mg(2+)</name>
        <dbReference type="ChEBI" id="CHEBI:18420"/>
    </cofactor>
</comment>
<dbReference type="OrthoDB" id="193829at2"/>
<dbReference type="InterPro" id="IPR000086">
    <property type="entry name" value="NUDIX_hydrolase_dom"/>
</dbReference>
<dbReference type="GO" id="GO:0016787">
    <property type="term" value="F:hydrolase activity"/>
    <property type="evidence" value="ECO:0007669"/>
    <property type="project" value="UniProtKB-KW"/>
</dbReference>
<name>A0A2S5J0M8_9MICC</name>
<gene>
    <name evidence="4" type="ORF">C4K88_00050</name>
</gene>
<feature type="domain" description="Nudix hydrolase" evidence="3">
    <location>
        <begin position="2"/>
        <end position="140"/>
    </location>
</feature>
<dbReference type="InterPro" id="IPR015797">
    <property type="entry name" value="NUDIX_hydrolase-like_dom_sf"/>
</dbReference>
<evidence type="ECO:0000313" key="5">
    <source>
        <dbReference type="Proteomes" id="UP000239297"/>
    </source>
</evidence>
<dbReference type="Pfam" id="PF00293">
    <property type="entry name" value="NUDIX"/>
    <property type="match status" value="1"/>
</dbReference>
<dbReference type="AlphaFoldDB" id="A0A2S5J0M8"/>
<evidence type="ECO:0000256" key="2">
    <source>
        <dbReference type="ARBA" id="ARBA00022801"/>
    </source>
</evidence>
<evidence type="ECO:0000256" key="1">
    <source>
        <dbReference type="ARBA" id="ARBA00001946"/>
    </source>
</evidence>
<sequence length="146" mass="15998">MPTIRNLAVGLPVRDGYVLVSDATDSMKGEVFHRALGGGIEFGETADTAVRREFAEELGVTLTTVQLLGVMENIFHYEGEPGHEIVHVFVVQSEEIDAIPLDATLRVLDEGSPVGWRRIDRLDRPLYPAGVEDLLRSLGEADALTQ</sequence>
<dbReference type="Gene3D" id="3.90.79.10">
    <property type="entry name" value="Nucleoside Triphosphate Pyrophosphohydrolase"/>
    <property type="match status" value="1"/>
</dbReference>
<protein>
    <submittedName>
        <fullName evidence="4">NUDIX hydrolase</fullName>
    </submittedName>
</protein>
<keyword evidence="2 4" id="KW-0378">Hydrolase</keyword>
<accession>A0A2S5J0M8</accession>
<reference evidence="4 5" key="1">
    <citation type="journal article" date="2014" name="Int. J. Syst. Evol. Microbiol.">
        <title>Arthrobacter pityocampae sp. nov., isolated from Thaumetopoea pityocampa (Lep., Thaumetopoeidae).</title>
        <authorList>
            <person name="Ince I.A."/>
            <person name="Demirbag Z."/>
            <person name="Kati H."/>
        </authorList>
    </citation>
    <scope>NUCLEOTIDE SEQUENCE [LARGE SCALE GENOMIC DNA]</scope>
    <source>
        <strain evidence="4 5">Tp2</strain>
    </source>
</reference>
<keyword evidence="5" id="KW-1185">Reference proteome</keyword>
<comment type="caution">
    <text evidence="4">The sequence shown here is derived from an EMBL/GenBank/DDBJ whole genome shotgun (WGS) entry which is preliminary data.</text>
</comment>
<dbReference type="PANTHER" id="PTHR43046:SF14">
    <property type="entry name" value="MUTT_NUDIX FAMILY PROTEIN"/>
    <property type="match status" value="1"/>
</dbReference>
<organism evidence="4 5">
    <name type="scientific">Arthrobacter pityocampae</name>
    <dbReference type="NCBI Taxonomy" id="547334"/>
    <lineage>
        <taxon>Bacteria</taxon>
        <taxon>Bacillati</taxon>
        <taxon>Actinomycetota</taxon>
        <taxon>Actinomycetes</taxon>
        <taxon>Micrococcales</taxon>
        <taxon>Micrococcaceae</taxon>
        <taxon>Arthrobacter</taxon>
    </lineage>
</organism>
<dbReference type="Proteomes" id="UP000239297">
    <property type="component" value="Unassembled WGS sequence"/>
</dbReference>
<dbReference type="InterPro" id="IPR020084">
    <property type="entry name" value="NUDIX_hydrolase_CS"/>
</dbReference>
<dbReference type="PANTHER" id="PTHR43046">
    <property type="entry name" value="GDP-MANNOSE MANNOSYL HYDROLASE"/>
    <property type="match status" value="1"/>
</dbReference>
<dbReference type="PROSITE" id="PS51462">
    <property type="entry name" value="NUDIX"/>
    <property type="match status" value="1"/>
</dbReference>
<dbReference type="RefSeq" id="WP_104119629.1">
    <property type="nucleotide sequence ID" value="NZ_PRKW01000001.1"/>
</dbReference>
<dbReference type="CDD" id="cd04688">
    <property type="entry name" value="NUDIX_Hydrolase"/>
    <property type="match status" value="1"/>
</dbReference>